<name>M5UL57_9BACT</name>
<organism evidence="2 3">
    <name type="scientific">Rhodopirellula sallentina SM41</name>
    <dbReference type="NCBI Taxonomy" id="1263870"/>
    <lineage>
        <taxon>Bacteria</taxon>
        <taxon>Pseudomonadati</taxon>
        <taxon>Planctomycetota</taxon>
        <taxon>Planctomycetia</taxon>
        <taxon>Pirellulales</taxon>
        <taxon>Pirellulaceae</taxon>
        <taxon>Rhodopirellula</taxon>
    </lineage>
</organism>
<protein>
    <submittedName>
        <fullName evidence="2">Uncharacterized protein</fullName>
    </submittedName>
</protein>
<evidence type="ECO:0000313" key="2">
    <source>
        <dbReference type="EMBL" id="EMI56733.1"/>
    </source>
</evidence>
<dbReference type="EMBL" id="ANOH01000126">
    <property type="protein sequence ID" value="EMI56733.1"/>
    <property type="molecule type" value="Genomic_DNA"/>
</dbReference>
<dbReference type="PATRIC" id="fig|1263870.3.peg.1954"/>
<dbReference type="Proteomes" id="UP000011885">
    <property type="component" value="Unassembled WGS sequence"/>
</dbReference>
<keyword evidence="3" id="KW-1185">Reference proteome</keyword>
<gene>
    <name evidence="2" type="ORF">RSSM_01828</name>
</gene>
<reference evidence="2 3" key="1">
    <citation type="journal article" date="2013" name="Mar. Genomics">
        <title>Expression of sulfatases in Rhodopirellula baltica and the diversity of sulfatases in the genus Rhodopirellula.</title>
        <authorList>
            <person name="Wegner C.E."/>
            <person name="Richter-Heitmann T."/>
            <person name="Klindworth A."/>
            <person name="Klockow C."/>
            <person name="Richter M."/>
            <person name="Achstetter T."/>
            <person name="Glockner F.O."/>
            <person name="Harder J."/>
        </authorList>
    </citation>
    <scope>NUCLEOTIDE SEQUENCE [LARGE SCALE GENOMIC DNA]</scope>
    <source>
        <strain evidence="2 3">SM41</strain>
    </source>
</reference>
<comment type="caution">
    <text evidence="2">The sequence shown here is derived from an EMBL/GenBank/DDBJ whole genome shotgun (WGS) entry which is preliminary data.</text>
</comment>
<feature type="compositionally biased region" description="Basic and acidic residues" evidence="1">
    <location>
        <begin position="91"/>
        <end position="122"/>
    </location>
</feature>
<sequence length="122" mass="13245">MFGGLILSGLDSDEAGYGDRIRRRQTRIAAGVPAADESAIPGTHRLRITVGGITVGKRIPIRPMGYFLVFKEIFFFVSLGSPALTNASTAKGERAGRPHPARDDGRTSLPRDRIHPMEVHPP</sequence>
<dbReference type="AlphaFoldDB" id="M5UL57"/>
<proteinExistence type="predicted"/>
<evidence type="ECO:0000313" key="3">
    <source>
        <dbReference type="Proteomes" id="UP000011885"/>
    </source>
</evidence>
<accession>M5UL57</accession>
<feature type="region of interest" description="Disordered" evidence="1">
    <location>
        <begin position="87"/>
        <end position="122"/>
    </location>
</feature>
<evidence type="ECO:0000256" key="1">
    <source>
        <dbReference type="SAM" id="MobiDB-lite"/>
    </source>
</evidence>